<gene>
    <name evidence="2" type="ORF">SAMN02745176_00359</name>
</gene>
<dbReference type="EMBL" id="FQZS01000003">
    <property type="protein sequence ID" value="SHI45717.1"/>
    <property type="molecule type" value="Genomic_DNA"/>
</dbReference>
<dbReference type="STRING" id="1122184.SAMN02745176_00359"/>
<accession>A0A1M6BAM6</accession>
<dbReference type="GO" id="GO:0006352">
    <property type="term" value="P:DNA-templated transcription initiation"/>
    <property type="evidence" value="ECO:0007669"/>
    <property type="project" value="InterPro"/>
</dbReference>
<evidence type="ECO:0000259" key="1">
    <source>
        <dbReference type="Pfam" id="PF08281"/>
    </source>
</evidence>
<dbReference type="AlphaFoldDB" id="A0A1M6BAM6"/>
<reference evidence="2 3" key="1">
    <citation type="submission" date="2016-11" db="EMBL/GenBank/DDBJ databases">
        <authorList>
            <person name="Jaros S."/>
            <person name="Januszkiewicz K."/>
            <person name="Wedrychowicz H."/>
        </authorList>
    </citation>
    <scope>NUCLEOTIDE SEQUENCE [LARGE SCALE GENOMIC DNA]</scope>
    <source>
        <strain evidence="2 3">DSM 19022</strain>
    </source>
</reference>
<dbReference type="GO" id="GO:0003677">
    <property type="term" value="F:DNA binding"/>
    <property type="evidence" value="ECO:0007669"/>
    <property type="project" value="InterPro"/>
</dbReference>
<sequence length="64" mass="7563">MDYFEDTPDDVWDENKLLEGIQKANIVSLIKNLPSKYKEVLILHYYQDLKVEEISHIQVSLQVL</sequence>
<dbReference type="Gene3D" id="1.10.10.10">
    <property type="entry name" value="Winged helix-like DNA-binding domain superfamily/Winged helix DNA-binding domain"/>
    <property type="match status" value="1"/>
</dbReference>
<evidence type="ECO:0000313" key="3">
    <source>
        <dbReference type="Proteomes" id="UP000184442"/>
    </source>
</evidence>
<dbReference type="GO" id="GO:0016987">
    <property type="term" value="F:sigma factor activity"/>
    <property type="evidence" value="ECO:0007669"/>
    <property type="project" value="InterPro"/>
</dbReference>
<dbReference type="RefSeq" id="WP_073023865.1">
    <property type="nucleotide sequence ID" value="NZ_FQZS01000003.1"/>
</dbReference>
<proteinExistence type="predicted"/>
<feature type="domain" description="RNA polymerase sigma factor 70 region 4 type 2" evidence="1">
    <location>
        <begin position="25"/>
        <end position="55"/>
    </location>
</feature>
<dbReference type="OrthoDB" id="9795666at2"/>
<dbReference type="Proteomes" id="UP000184442">
    <property type="component" value="Unassembled WGS sequence"/>
</dbReference>
<name>A0A1M6BAM6_9FIRM</name>
<dbReference type="Pfam" id="PF08281">
    <property type="entry name" value="Sigma70_r4_2"/>
    <property type="match status" value="1"/>
</dbReference>
<organism evidence="2 3">
    <name type="scientific">Lutispora thermophila DSM 19022</name>
    <dbReference type="NCBI Taxonomy" id="1122184"/>
    <lineage>
        <taxon>Bacteria</taxon>
        <taxon>Bacillati</taxon>
        <taxon>Bacillota</taxon>
        <taxon>Clostridia</taxon>
        <taxon>Lutisporales</taxon>
        <taxon>Lutisporaceae</taxon>
        <taxon>Lutispora</taxon>
    </lineage>
</organism>
<dbReference type="InterPro" id="IPR013324">
    <property type="entry name" value="RNA_pol_sigma_r3/r4-like"/>
</dbReference>
<dbReference type="InterPro" id="IPR013249">
    <property type="entry name" value="RNA_pol_sigma70_r4_t2"/>
</dbReference>
<dbReference type="SUPFAM" id="SSF88659">
    <property type="entry name" value="Sigma3 and sigma4 domains of RNA polymerase sigma factors"/>
    <property type="match status" value="1"/>
</dbReference>
<evidence type="ECO:0000313" key="2">
    <source>
        <dbReference type="EMBL" id="SHI45717.1"/>
    </source>
</evidence>
<keyword evidence="3" id="KW-1185">Reference proteome</keyword>
<protein>
    <submittedName>
        <fullName evidence="2">Sigma-70, region 4</fullName>
    </submittedName>
</protein>
<dbReference type="InterPro" id="IPR036388">
    <property type="entry name" value="WH-like_DNA-bd_sf"/>
</dbReference>